<reference evidence="9 10" key="2">
    <citation type="journal article" date="2014" name="PLoS ONE">
        <title>Evolution of mitochondria reconstructed from the energy metabolism of living bacteria.</title>
        <authorList>
            <person name="Degli Esposti M."/>
            <person name="Chouaia B."/>
            <person name="Comandatore F."/>
            <person name="Crotti E."/>
            <person name="Sassera D."/>
            <person name="Lievens P.M."/>
            <person name="Daffonchio D."/>
            <person name="Bandi C."/>
        </authorList>
    </citation>
    <scope>NUCLEOTIDE SEQUENCE [LARGE SCALE GENOMIC DNA]</scope>
    <source>
        <strain evidence="9 10">SF2.1</strain>
    </source>
</reference>
<dbReference type="Pfam" id="PF00732">
    <property type="entry name" value="GMC_oxred_N"/>
    <property type="match status" value="1"/>
</dbReference>
<dbReference type="InterPro" id="IPR000172">
    <property type="entry name" value="GMC_OxRdtase_N"/>
</dbReference>
<accession>A0A060QC92</accession>
<feature type="domain" description="Glucose-methanol-choline oxidoreductase N-terminal" evidence="6">
    <location>
        <begin position="203"/>
        <end position="319"/>
    </location>
</feature>
<evidence type="ECO:0000259" key="6">
    <source>
        <dbReference type="Pfam" id="PF00732"/>
    </source>
</evidence>
<evidence type="ECO:0000259" key="7">
    <source>
        <dbReference type="Pfam" id="PF01266"/>
    </source>
</evidence>
<dbReference type="GO" id="GO:0050660">
    <property type="term" value="F:flavin adenine dinucleotide binding"/>
    <property type="evidence" value="ECO:0007669"/>
    <property type="project" value="InterPro"/>
</dbReference>
<dbReference type="InterPro" id="IPR007867">
    <property type="entry name" value="GMC_OxRtase_C"/>
</dbReference>
<name>A0A060QC92_9PROT</name>
<sequence>MVQHDYDADVIVVGSGVIGSLAAHHLARNGKSVIILEAGTRVPRWKIVESFRECGNVSTDAGNRNQPYPNEPWAPSSFVPGYITNHGPVDYVPGMLRMVGGTTWHWGGACWRLLPNDFRLQTLYGVGRDWPISYDDLEPFYHQAEIEMGVSGDDNADYSGKSGAAFPPRQAPFPVRPQALSYFSQRFRDRVAVGGYPFTYQPNGRATDPYDDRPACVGNNNCSPICPIGSQYSGDRHATKAERAGARLVSDATVYRLEKTPDGKRIAAVHYYTPAKQSIRLTARQVMVAAHALETPRLMLLSDVGNSSGMVGRNLMDHNAFSLAMIADEPMWSGRGPVQQGDVLKWRDGDFRRFHGCIRHEVGNFVGNVQITERLLSQGIIGPELDEKIRHMAARWVFMDSNIEMLPEPGNRMTLSASKRDFYGLPLMDIYYDVNDYARAAGAVIKDDYARFLSLLGGEIFDQNLTTWENRDHPMGTVIMGNDPRNSVVNAEGRSHDHDNLFIATTGIMPAASVVNPTLTGCALSLRSAAIMLKEI</sequence>
<dbReference type="PANTHER" id="PTHR42784">
    <property type="entry name" value="PYRANOSE 2-OXIDASE"/>
    <property type="match status" value="1"/>
</dbReference>
<evidence type="ECO:0000313" key="9">
    <source>
        <dbReference type="EMBL" id="CDG38729.1"/>
    </source>
</evidence>
<evidence type="ECO:0000256" key="2">
    <source>
        <dbReference type="ARBA" id="ARBA00010790"/>
    </source>
</evidence>
<dbReference type="EMBL" id="CBLX010000004">
    <property type="protein sequence ID" value="CDG38729.1"/>
    <property type="molecule type" value="Genomic_DNA"/>
</dbReference>
<proteinExistence type="inferred from homology"/>
<comment type="cofactor">
    <cofactor evidence="1">
        <name>FAD</name>
        <dbReference type="ChEBI" id="CHEBI:57692"/>
    </cofactor>
</comment>
<gene>
    <name evidence="9" type="ORF">ASAP_0684</name>
</gene>
<evidence type="ECO:0000256" key="1">
    <source>
        <dbReference type="ARBA" id="ARBA00001974"/>
    </source>
</evidence>
<feature type="domain" description="FAD dependent oxidoreductase" evidence="7">
    <location>
        <begin position="9"/>
        <end position="41"/>
    </location>
</feature>
<dbReference type="Proteomes" id="UP000027583">
    <property type="component" value="Unassembled WGS sequence"/>
</dbReference>
<dbReference type="eggNOG" id="COG2303">
    <property type="taxonomic scope" value="Bacteria"/>
</dbReference>
<keyword evidence="5 9" id="KW-0560">Oxidoreductase</keyword>
<evidence type="ECO:0000256" key="5">
    <source>
        <dbReference type="ARBA" id="ARBA00023002"/>
    </source>
</evidence>
<dbReference type="SUPFAM" id="SSF51905">
    <property type="entry name" value="FAD/NAD(P)-binding domain"/>
    <property type="match status" value="1"/>
</dbReference>
<dbReference type="EC" id="1.1.99.4" evidence="9"/>
<keyword evidence="3" id="KW-0285">Flavoprotein</keyword>
<dbReference type="PANTHER" id="PTHR42784:SF1">
    <property type="entry name" value="PYRANOSE 2-OXIDASE"/>
    <property type="match status" value="1"/>
</dbReference>
<evidence type="ECO:0000313" key="10">
    <source>
        <dbReference type="Proteomes" id="UP000027583"/>
    </source>
</evidence>
<evidence type="ECO:0000259" key="8">
    <source>
        <dbReference type="Pfam" id="PF05199"/>
    </source>
</evidence>
<feature type="domain" description="Glucose-methanol-choline oxidoreductase C-terminal" evidence="8">
    <location>
        <begin position="408"/>
        <end position="524"/>
    </location>
</feature>
<dbReference type="InterPro" id="IPR036188">
    <property type="entry name" value="FAD/NAD-bd_sf"/>
</dbReference>
<comment type="caution">
    <text evidence="9">The sequence shown here is derived from an EMBL/GenBank/DDBJ whole genome shotgun (WGS) entry which is preliminary data.</text>
</comment>
<organism evidence="9 10">
    <name type="scientific">Asaia bogorensis</name>
    <dbReference type="NCBI Taxonomy" id="91915"/>
    <lineage>
        <taxon>Bacteria</taxon>
        <taxon>Pseudomonadati</taxon>
        <taxon>Pseudomonadota</taxon>
        <taxon>Alphaproteobacteria</taxon>
        <taxon>Acetobacterales</taxon>
        <taxon>Acetobacteraceae</taxon>
        <taxon>Asaia</taxon>
    </lineage>
</organism>
<dbReference type="SUPFAM" id="SSF54373">
    <property type="entry name" value="FAD-linked reductases, C-terminal domain"/>
    <property type="match status" value="1"/>
</dbReference>
<evidence type="ECO:0000256" key="3">
    <source>
        <dbReference type="ARBA" id="ARBA00022630"/>
    </source>
</evidence>
<dbReference type="Gene3D" id="3.50.50.60">
    <property type="entry name" value="FAD/NAD(P)-binding domain"/>
    <property type="match status" value="2"/>
</dbReference>
<dbReference type="InterPro" id="IPR006076">
    <property type="entry name" value="FAD-dep_OxRdtase"/>
</dbReference>
<reference evidence="9 10" key="1">
    <citation type="journal article" date="2014" name="Genome Biol. Evol.">
        <title>Acetic acid bacteria genomes reveal functional traits for adaptation to life in insect guts.</title>
        <authorList>
            <person name="Chouaia B."/>
            <person name="Gaiarsa S."/>
            <person name="Crotti E."/>
            <person name="Comandatore F."/>
            <person name="Degli Esposti M."/>
            <person name="Ricci I."/>
            <person name="Alma A."/>
            <person name="Favia G."/>
            <person name="Bandi C."/>
            <person name="Daffonchio D."/>
        </authorList>
    </citation>
    <scope>NUCLEOTIDE SEQUENCE [LARGE SCALE GENOMIC DNA]</scope>
    <source>
        <strain evidence="9 10">SF2.1</strain>
    </source>
</reference>
<dbReference type="GO" id="GO:0047843">
    <property type="term" value="F:dehydrogluconate dehydrogenase activity"/>
    <property type="evidence" value="ECO:0007669"/>
    <property type="project" value="UniProtKB-EC"/>
</dbReference>
<comment type="similarity">
    <text evidence="2">Belongs to the GMC oxidoreductase family.</text>
</comment>
<dbReference type="RefSeq" id="WP_023979634.1">
    <property type="nucleotide sequence ID" value="NZ_CBLX010000004.1"/>
</dbReference>
<keyword evidence="4" id="KW-0274">FAD</keyword>
<dbReference type="Pfam" id="PF05199">
    <property type="entry name" value="GMC_oxred_C"/>
    <property type="match status" value="1"/>
</dbReference>
<dbReference type="AlphaFoldDB" id="A0A060QC92"/>
<protein>
    <submittedName>
        <fullName evidence="9">2-Keto-D-gluconate dehydrogenase,membrane-bound, flavoprotein</fullName>
        <ecNumber evidence="9">1.1.99.4</ecNumber>
    </submittedName>
</protein>
<dbReference type="InterPro" id="IPR051473">
    <property type="entry name" value="P2Ox-like"/>
</dbReference>
<dbReference type="Pfam" id="PF01266">
    <property type="entry name" value="DAO"/>
    <property type="match status" value="1"/>
</dbReference>
<evidence type="ECO:0000256" key="4">
    <source>
        <dbReference type="ARBA" id="ARBA00022827"/>
    </source>
</evidence>